<dbReference type="Proteomes" id="UP000282185">
    <property type="component" value="Unassembled WGS sequence"/>
</dbReference>
<accession>A0A345YPT6</accession>
<evidence type="ECO:0000313" key="5">
    <source>
        <dbReference type="Proteomes" id="UP000254236"/>
    </source>
</evidence>
<organism evidence="4 6">
    <name type="scientific">Brachybacterium saurashtrense</name>
    <dbReference type="NCBI Taxonomy" id="556288"/>
    <lineage>
        <taxon>Bacteria</taxon>
        <taxon>Bacillati</taxon>
        <taxon>Actinomycetota</taxon>
        <taxon>Actinomycetes</taxon>
        <taxon>Micrococcales</taxon>
        <taxon>Dermabacteraceae</taxon>
        <taxon>Brachybacterium</taxon>
    </lineage>
</organism>
<dbReference type="EMBL" id="QSWH01000002">
    <property type="protein sequence ID" value="RRR23676.1"/>
    <property type="molecule type" value="Genomic_DNA"/>
</dbReference>
<evidence type="ECO:0000313" key="6">
    <source>
        <dbReference type="Proteomes" id="UP000282185"/>
    </source>
</evidence>
<evidence type="ECO:0000313" key="3">
    <source>
        <dbReference type="EMBL" id="AXK45938.1"/>
    </source>
</evidence>
<feature type="region of interest" description="Disordered" evidence="2">
    <location>
        <begin position="513"/>
        <end position="569"/>
    </location>
</feature>
<feature type="coiled-coil region" evidence="1">
    <location>
        <begin position="387"/>
        <end position="441"/>
    </location>
</feature>
<feature type="region of interest" description="Disordered" evidence="2">
    <location>
        <begin position="629"/>
        <end position="767"/>
    </location>
</feature>
<dbReference type="KEGG" id="bsau:DWV08_10195"/>
<keyword evidence="5" id="KW-1185">Reference proteome</keyword>
<evidence type="ECO:0000256" key="2">
    <source>
        <dbReference type="SAM" id="MobiDB-lite"/>
    </source>
</evidence>
<sequence length="767" mass="85923">MSGPKRGGVAVKVLSGRTAASLQRYRDSKEDKEPPLFMATRHCSLDAETQIAEWKAVRVEHGTQGATRSPRAKYETVDPDTGIHASGQRGTHIKHWDGKRHRKRLAGPGETPTHLRIEPEDALPEKESEATHSIYAFGADLVNPENPEDVERAFLAVKAERDEHYPGLQESIWGERNGESGLFHIHVASNATVYHGFTLDGVEYKAGQKMGGDMRDVHSVRARFEQWLDAHPEYGFTQSLARVGTKEYEAAQRRDGQHAYWEAERAKREGRAPKETNQDHIRREAYEALQEPGVVDRDSFVTEMKNRGVEVEEILRRGKRGKGYDLRYKVDGAKQGVKGATLGPEYAHDAIDAQLARKTRGLEVEVPAGQQRVGEAAQIPLTSTSLSAEEQAELEQLKSAVARMAEEERARQQADRREAERDRLAQQIADYEREQQRLVDNPPERFADLSEDELARLVDETVVVHPGRSSVDDSPVRRAGVGSLSCEMDTGEQRYVVAKWSALGEPVTAAERNEAVEDGVWSRVRSPQAIDTPEPDTPRDIDPIPSTPSEPETEPFRSGLRGVKAKGGSEAIQQRIDGVADLEEDYRGALPDAEYERRAKDLGIGPQFLRDYGEHLEPETRRQLEFRARARAAGTTSHDAGVEERGRGTQLREEHDRVQKAAERNDPTGWMHDAEVKRLASEIRSSDRRVDKTSERTVEIRDLVKEGRYEDAAQAAERHQEQDRKSREAMESYSSGIDSDDDVPSAADMFARAEAAEQEDRDPSPGR</sequence>
<dbReference type="OrthoDB" id="4900148at2"/>
<keyword evidence="1" id="KW-0175">Coiled coil</keyword>
<dbReference type="Proteomes" id="UP000254236">
    <property type="component" value="Chromosome"/>
</dbReference>
<gene>
    <name evidence="3" type="ORF">DWV08_10195</name>
    <name evidence="4" type="ORF">DXU92_01945</name>
</gene>
<reference evidence="3 5" key="1">
    <citation type="submission" date="2018-07" db="EMBL/GenBank/DDBJ databases">
        <title>Brachybacterium saurashtrense DSM 23186 genome sequence.</title>
        <authorList>
            <person name="Guo L."/>
        </authorList>
    </citation>
    <scope>NUCLEOTIDE SEQUENCE [LARGE SCALE GENOMIC DNA]</scope>
    <source>
        <strain evidence="3 5">DSM 23186</strain>
    </source>
</reference>
<protein>
    <recommendedName>
        <fullName evidence="7">Relaxase</fullName>
    </recommendedName>
</protein>
<evidence type="ECO:0000256" key="1">
    <source>
        <dbReference type="SAM" id="Coils"/>
    </source>
</evidence>
<dbReference type="AlphaFoldDB" id="A0A345YPT6"/>
<evidence type="ECO:0008006" key="7">
    <source>
        <dbReference type="Google" id="ProtNLM"/>
    </source>
</evidence>
<name>A0A345YPT6_9MICO</name>
<dbReference type="RefSeq" id="WP_115413677.1">
    <property type="nucleotide sequence ID" value="NZ_CP031356.1"/>
</dbReference>
<feature type="compositionally biased region" description="Basic and acidic residues" evidence="2">
    <location>
        <begin position="640"/>
        <end position="730"/>
    </location>
</feature>
<proteinExistence type="predicted"/>
<dbReference type="EMBL" id="CP031356">
    <property type="protein sequence ID" value="AXK45938.1"/>
    <property type="molecule type" value="Genomic_DNA"/>
</dbReference>
<feature type="region of interest" description="Disordered" evidence="2">
    <location>
        <begin position="61"/>
        <end position="91"/>
    </location>
</feature>
<reference evidence="4 6" key="2">
    <citation type="submission" date="2018-08" db="EMBL/GenBank/DDBJ databases">
        <title>Brachybacterium saurashtrense DSM 23186.</title>
        <authorList>
            <person name="Li Y."/>
        </authorList>
    </citation>
    <scope>NUCLEOTIDE SEQUENCE [LARGE SCALE GENOMIC DNA]</scope>
    <source>
        <strain evidence="4 6">DSM 23186</strain>
    </source>
</reference>
<evidence type="ECO:0000313" key="4">
    <source>
        <dbReference type="EMBL" id="RRR23676.1"/>
    </source>
</evidence>